<feature type="transmembrane region" description="Helical" evidence="6">
    <location>
        <begin position="103"/>
        <end position="123"/>
    </location>
</feature>
<dbReference type="EMBL" id="CACRSM010000002">
    <property type="protein sequence ID" value="VYT06116.1"/>
    <property type="molecule type" value="Genomic_DNA"/>
</dbReference>
<sequence length="333" mass="36916">MDVHILGWIGLAVAVIALISTDIIGHVRKPHAPSMKEATAWTLGYVALAVMFGLAIWAIYGATYAIQFYSGYLMEWSLSLDNLFVFVIIMASFKVPREFQQKALLAGIILALIFRAFFIIVGVTLVNRFTWMFFFFGAWLLWTAYSQAREGASGEEEEVGEIQENAFVRFVRRILPVTDGYIGDRFFYRHNRHTSVTPLFLVVLALGSADLMFALDSIPAILGLTQEEYLVFACNAFALLGLRQLFFLIDALLEKLVFLNYGLAVILGFIGVKLILHALHENSLPFLNGGAPIHGIPEIGIPVSLAVIAGTLITTVLASLIYSKRDSSRSNGR</sequence>
<comment type="subcellular location">
    <subcellularLocation>
        <location evidence="1">Membrane</location>
        <topology evidence="1">Multi-pass membrane protein</topology>
    </subcellularLocation>
</comment>
<gene>
    <name evidence="7" type="primary">alx</name>
    <name evidence="7" type="ORF">AOLFYP35_01412</name>
</gene>
<dbReference type="PANTHER" id="PTHR30238:SF0">
    <property type="entry name" value="THYLAKOID MEMBRANE PROTEIN TERC, CHLOROPLASTIC"/>
    <property type="match status" value="1"/>
</dbReference>
<proteinExistence type="inferred from homology"/>
<feature type="transmembrane region" description="Helical" evidence="6">
    <location>
        <begin position="256"/>
        <end position="279"/>
    </location>
</feature>
<evidence type="ECO:0000256" key="1">
    <source>
        <dbReference type="ARBA" id="ARBA00004141"/>
    </source>
</evidence>
<keyword evidence="4 6" id="KW-1133">Transmembrane helix</keyword>
<dbReference type="InterPro" id="IPR005496">
    <property type="entry name" value="Integral_membrane_TerC"/>
</dbReference>
<evidence type="ECO:0000256" key="2">
    <source>
        <dbReference type="ARBA" id="ARBA00007511"/>
    </source>
</evidence>
<feature type="transmembrane region" description="Helical" evidence="6">
    <location>
        <begin position="299"/>
        <end position="323"/>
    </location>
</feature>
<dbReference type="NCBIfam" id="TIGR03718">
    <property type="entry name" value="R_switched_Alx"/>
    <property type="match status" value="1"/>
</dbReference>
<evidence type="ECO:0000256" key="4">
    <source>
        <dbReference type="ARBA" id="ARBA00022989"/>
    </source>
</evidence>
<keyword evidence="5 6" id="KW-0472">Membrane</keyword>
<dbReference type="Pfam" id="PF03741">
    <property type="entry name" value="TerC"/>
    <property type="match status" value="1"/>
</dbReference>
<feature type="transmembrane region" description="Helical" evidence="6">
    <location>
        <begin position="129"/>
        <end position="145"/>
    </location>
</feature>
<dbReference type="AlphaFoldDB" id="A0A6N2TRM6"/>
<feature type="transmembrane region" description="Helical" evidence="6">
    <location>
        <begin position="72"/>
        <end position="91"/>
    </location>
</feature>
<name>A0A6N2TRM6_9ACTO</name>
<reference evidence="7" key="1">
    <citation type="submission" date="2019-11" db="EMBL/GenBank/DDBJ databases">
        <authorList>
            <person name="Feng L."/>
        </authorList>
    </citation>
    <scope>NUCLEOTIDE SEQUENCE</scope>
    <source>
        <strain evidence="7">AodontolyticusLFYP35</strain>
    </source>
</reference>
<evidence type="ECO:0000313" key="7">
    <source>
        <dbReference type="EMBL" id="VYT06116.1"/>
    </source>
</evidence>
<dbReference type="GO" id="GO:0016020">
    <property type="term" value="C:membrane"/>
    <property type="evidence" value="ECO:0007669"/>
    <property type="project" value="UniProtKB-SubCell"/>
</dbReference>
<dbReference type="PANTHER" id="PTHR30238">
    <property type="entry name" value="MEMBRANE BOUND PREDICTED REDOX MODULATOR"/>
    <property type="match status" value="1"/>
</dbReference>
<evidence type="ECO:0000256" key="6">
    <source>
        <dbReference type="SAM" id="Phobius"/>
    </source>
</evidence>
<accession>A0A6N2TRM6</accession>
<protein>
    <submittedName>
        <fullName evidence="7">Inner membrane protein alx</fullName>
    </submittedName>
</protein>
<organism evidence="7">
    <name type="scientific">Schaalia odontolytica</name>
    <dbReference type="NCBI Taxonomy" id="1660"/>
    <lineage>
        <taxon>Bacteria</taxon>
        <taxon>Bacillati</taxon>
        <taxon>Actinomycetota</taxon>
        <taxon>Actinomycetes</taxon>
        <taxon>Actinomycetales</taxon>
        <taxon>Actinomycetaceae</taxon>
        <taxon>Schaalia</taxon>
    </lineage>
</organism>
<keyword evidence="3 6" id="KW-0812">Transmembrane</keyword>
<feature type="transmembrane region" description="Helical" evidence="6">
    <location>
        <begin position="6"/>
        <end position="27"/>
    </location>
</feature>
<feature type="transmembrane region" description="Helical" evidence="6">
    <location>
        <begin position="39"/>
        <end position="60"/>
    </location>
</feature>
<evidence type="ECO:0000256" key="5">
    <source>
        <dbReference type="ARBA" id="ARBA00023136"/>
    </source>
</evidence>
<dbReference type="InterPro" id="IPR022369">
    <property type="entry name" value="Integral_membrane_TerC_rswitch"/>
</dbReference>
<comment type="similarity">
    <text evidence="2">Belongs to the TerC family.</text>
</comment>
<feature type="transmembrane region" description="Helical" evidence="6">
    <location>
        <begin position="229"/>
        <end position="249"/>
    </location>
</feature>
<feature type="transmembrane region" description="Helical" evidence="6">
    <location>
        <begin position="199"/>
        <end position="223"/>
    </location>
</feature>
<evidence type="ECO:0000256" key="3">
    <source>
        <dbReference type="ARBA" id="ARBA00022692"/>
    </source>
</evidence>